<dbReference type="EMBL" id="CP053923">
    <property type="protein sequence ID" value="QNT68755.1"/>
    <property type="molecule type" value="Genomic_DNA"/>
</dbReference>
<keyword evidence="4" id="KW-1185">Reference proteome</keyword>
<evidence type="ECO:0000313" key="3">
    <source>
        <dbReference type="EMBL" id="QNT68755.1"/>
    </source>
</evidence>
<dbReference type="NCBIfam" id="TIGR00696">
    <property type="entry name" value="wecG_tagA_cpsF"/>
    <property type="match status" value="1"/>
</dbReference>
<dbReference type="AlphaFoldDB" id="A0A7H1MZ69"/>
<dbReference type="InterPro" id="IPR004629">
    <property type="entry name" value="WecG_TagA_CpsF"/>
</dbReference>
<gene>
    <name evidence="3" type="ORF">HQ394_04450</name>
</gene>
<name>A0A7H1MZ69_9PROT</name>
<proteinExistence type="predicted"/>
<accession>A0A7H1MZ69</accession>
<dbReference type="PANTHER" id="PTHR34136:SF1">
    <property type="entry name" value="UDP-N-ACETYL-D-MANNOSAMINURONIC ACID TRANSFERASE"/>
    <property type="match status" value="1"/>
</dbReference>
<dbReference type="Pfam" id="PF03808">
    <property type="entry name" value="Glyco_tran_WecG"/>
    <property type="match status" value="1"/>
</dbReference>
<keyword evidence="2 3" id="KW-0808">Transferase</keyword>
<keyword evidence="1" id="KW-0328">Glycosyltransferase</keyword>
<dbReference type="KEGG" id="dvn:HQ394_04450"/>
<dbReference type="PANTHER" id="PTHR34136">
    <property type="match status" value="1"/>
</dbReference>
<dbReference type="GO" id="GO:0016758">
    <property type="term" value="F:hexosyltransferase activity"/>
    <property type="evidence" value="ECO:0007669"/>
    <property type="project" value="TreeGrafter"/>
</dbReference>
<protein>
    <submittedName>
        <fullName evidence="3">WecB/TagA/CpsF family glycosyltransferase</fullName>
    </submittedName>
</protein>
<dbReference type="CDD" id="cd06533">
    <property type="entry name" value="Glyco_transf_WecG_TagA"/>
    <property type="match status" value="1"/>
</dbReference>
<evidence type="ECO:0000313" key="4">
    <source>
        <dbReference type="Proteomes" id="UP000516369"/>
    </source>
</evidence>
<sequence>MVDNSVVGTARHLSFLQVPVSLLPTRDVVAIVAQRPANAEFAYVVTPNVDHVVRVHRQSGRFSWLYRKAWLSTCDSRILSALAGTVGIELPVTTGSDLTRVLFEQVLQPEDRITVIGCNDETIAILKEKYPGIIIHHYNPPMGFINKDQEVVKVVDFVAAHPSRFVFVCVGSPRQEVVAYRLRQRGDLTGLGLCVGNALAFLAFPEMRAPKWCSRFGLEWLYRLVTEPQRLWRRYLIDDPLIFAIFLKAIVTHSVVETSTVMGADTVEIQSE</sequence>
<evidence type="ECO:0000256" key="2">
    <source>
        <dbReference type="ARBA" id="ARBA00022679"/>
    </source>
</evidence>
<reference evidence="3 4" key="1">
    <citation type="submission" date="2020-05" db="EMBL/GenBank/DDBJ databases">
        <title>Complete closed genome sequence of Defluviicoccus vanus.</title>
        <authorList>
            <person name="Bessarab I."/>
            <person name="Arumugam K."/>
            <person name="Maszenan A.M."/>
            <person name="Seviour R.J."/>
            <person name="Williams R.B."/>
        </authorList>
    </citation>
    <scope>NUCLEOTIDE SEQUENCE [LARGE SCALE GENOMIC DNA]</scope>
    <source>
        <strain evidence="3 4">Ben 114</strain>
    </source>
</reference>
<evidence type="ECO:0000256" key="1">
    <source>
        <dbReference type="ARBA" id="ARBA00022676"/>
    </source>
</evidence>
<dbReference type="Proteomes" id="UP000516369">
    <property type="component" value="Chromosome"/>
</dbReference>
<organism evidence="3 4">
    <name type="scientific">Defluviicoccus vanus</name>
    <dbReference type="NCBI Taxonomy" id="111831"/>
    <lineage>
        <taxon>Bacteria</taxon>
        <taxon>Pseudomonadati</taxon>
        <taxon>Pseudomonadota</taxon>
        <taxon>Alphaproteobacteria</taxon>
        <taxon>Rhodospirillales</taxon>
        <taxon>Rhodospirillaceae</taxon>
        <taxon>Defluviicoccus</taxon>
    </lineage>
</organism>